<evidence type="ECO:0000256" key="11">
    <source>
        <dbReference type="ARBA" id="ARBA00023098"/>
    </source>
</evidence>
<dbReference type="InterPro" id="IPR004570">
    <property type="entry name" value="Phosphatidylglycerol_P_synth"/>
</dbReference>
<evidence type="ECO:0000256" key="12">
    <source>
        <dbReference type="ARBA" id="ARBA00023136"/>
    </source>
</evidence>
<evidence type="ECO:0000256" key="10">
    <source>
        <dbReference type="ARBA" id="ARBA00022989"/>
    </source>
</evidence>
<organism evidence="18 19">
    <name type="scientific">Roseospira marina</name>
    <dbReference type="NCBI Taxonomy" id="140057"/>
    <lineage>
        <taxon>Bacteria</taxon>
        <taxon>Pseudomonadati</taxon>
        <taxon>Pseudomonadota</taxon>
        <taxon>Alphaproteobacteria</taxon>
        <taxon>Rhodospirillales</taxon>
        <taxon>Rhodospirillaceae</taxon>
        <taxon>Roseospira</taxon>
    </lineage>
</organism>
<dbReference type="PANTHER" id="PTHR14269:SF62">
    <property type="entry name" value="CDP-DIACYLGLYCEROL--GLYCEROL-3-PHOSPHATE 3-PHOSPHATIDYLTRANSFERASE 1, CHLOROPLASTIC"/>
    <property type="match status" value="1"/>
</dbReference>
<dbReference type="PANTHER" id="PTHR14269">
    <property type="entry name" value="CDP-DIACYLGLYCEROL--GLYCEROL-3-PHOSPHATE 3-PHOSPHATIDYLTRANSFERASE-RELATED"/>
    <property type="match status" value="1"/>
</dbReference>
<evidence type="ECO:0000256" key="15">
    <source>
        <dbReference type="ARBA" id="ARBA00048586"/>
    </source>
</evidence>
<dbReference type="InterPro" id="IPR043130">
    <property type="entry name" value="CDP-OH_PTrfase_TM_dom"/>
</dbReference>
<dbReference type="PROSITE" id="PS00379">
    <property type="entry name" value="CDP_ALCOHOL_P_TRANSF"/>
    <property type="match status" value="1"/>
</dbReference>
<comment type="similarity">
    <text evidence="4 16">Belongs to the CDP-alcohol phosphatidyltransferase class-I family.</text>
</comment>
<dbReference type="InterPro" id="IPR050324">
    <property type="entry name" value="CDP-alcohol_PTase-I"/>
</dbReference>
<accession>A0A5M6I9D0</accession>
<comment type="caution">
    <text evidence="18">The sequence shown here is derived from an EMBL/GenBank/DDBJ whole genome shotgun (WGS) entry which is preliminary data.</text>
</comment>
<dbReference type="InterPro" id="IPR000462">
    <property type="entry name" value="CDP-OH_P_trans"/>
</dbReference>
<evidence type="ECO:0000256" key="3">
    <source>
        <dbReference type="ARBA" id="ARBA00005189"/>
    </source>
</evidence>
<evidence type="ECO:0000256" key="9">
    <source>
        <dbReference type="ARBA" id="ARBA00022692"/>
    </source>
</evidence>
<proteinExistence type="inferred from homology"/>
<dbReference type="EC" id="2.7.8.5" evidence="5"/>
<keyword evidence="7" id="KW-0444">Lipid biosynthesis</keyword>
<dbReference type="OrthoDB" id="9796672at2"/>
<keyword evidence="10 17" id="KW-1133">Transmembrane helix</keyword>
<evidence type="ECO:0000256" key="7">
    <source>
        <dbReference type="ARBA" id="ARBA00022516"/>
    </source>
</evidence>
<protein>
    <recommendedName>
        <fullName evidence="6">CDP-diacylglycerol--glycerol-3-phosphate 3-phosphatidyltransferase</fullName>
        <ecNumber evidence="5">2.7.8.5</ecNumber>
    </recommendedName>
</protein>
<name>A0A5M6I9D0_9PROT</name>
<dbReference type="Proteomes" id="UP000324065">
    <property type="component" value="Unassembled WGS sequence"/>
</dbReference>
<evidence type="ECO:0000256" key="4">
    <source>
        <dbReference type="ARBA" id="ARBA00010441"/>
    </source>
</evidence>
<comment type="subcellular location">
    <subcellularLocation>
        <location evidence="1">Membrane</location>
        <topology evidence="1">Multi-pass membrane protein</topology>
    </subcellularLocation>
</comment>
<comment type="pathway">
    <text evidence="3">Lipid metabolism.</text>
</comment>
<evidence type="ECO:0000313" key="18">
    <source>
        <dbReference type="EMBL" id="KAA5604830.1"/>
    </source>
</evidence>
<keyword evidence="8 16" id="KW-0808">Transferase</keyword>
<dbReference type="GO" id="GO:0016020">
    <property type="term" value="C:membrane"/>
    <property type="evidence" value="ECO:0007669"/>
    <property type="project" value="UniProtKB-SubCell"/>
</dbReference>
<dbReference type="Pfam" id="PF01066">
    <property type="entry name" value="CDP-OH_P_transf"/>
    <property type="match status" value="1"/>
</dbReference>
<keyword evidence="11" id="KW-0443">Lipid metabolism</keyword>
<sequence length="181" mass="18820">MVAPMLWCVAHGVYGPAVALFVLAGVTDALDGALARRLNARSALGAALDPVADKALVSGAFIVLGSQAVLPLALAILVVGRDLAILAGAVIVRLRWGAFAPRPSRLSKLNTAAQILLVAVAMLEAWRLPWLGDAITPALALVVAITTTGSGLGYAWTAWHRLRERRNRRPGGVAPPDGGRA</sequence>
<dbReference type="AlphaFoldDB" id="A0A5M6I9D0"/>
<feature type="transmembrane region" description="Helical" evidence="17">
    <location>
        <begin position="83"/>
        <end position="100"/>
    </location>
</feature>
<reference evidence="18 19" key="1">
    <citation type="submission" date="2019-09" db="EMBL/GenBank/DDBJ databases">
        <title>Genome sequence of Roseospira marina, one of the more divergent members of the non-sulfur purple photosynthetic bacterial family, the Rhodospirillaceae.</title>
        <authorList>
            <person name="Meyer T."/>
            <person name="Kyndt J."/>
        </authorList>
    </citation>
    <scope>NUCLEOTIDE SEQUENCE [LARGE SCALE GENOMIC DNA]</scope>
    <source>
        <strain evidence="18 19">DSM 15113</strain>
    </source>
</reference>
<evidence type="ECO:0000256" key="14">
    <source>
        <dbReference type="ARBA" id="ARBA00023264"/>
    </source>
</evidence>
<evidence type="ECO:0000313" key="19">
    <source>
        <dbReference type="Proteomes" id="UP000324065"/>
    </source>
</evidence>
<gene>
    <name evidence="18" type="ORF">F1188_14280</name>
</gene>
<keyword evidence="14" id="KW-1208">Phospholipid metabolism</keyword>
<evidence type="ECO:0000256" key="16">
    <source>
        <dbReference type="RuleBase" id="RU003750"/>
    </source>
</evidence>
<feature type="transmembrane region" description="Helical" evidence="17">
    <location>
        <begin position="138"/>
        <end position="159"/>
    </location>
</feature>
<dbReference type="GO" id="GO:0046474">
    <property type="term" value="P:glycerophospholipid biosynthetic process"/>
    <property type="evidence" value="ECO:0007669"/>
    <property type="project" value="TreeGrafter"/>
</dbReference>
<feature type="transmembrane region" description="Helical" evidence="17">
    <location>
        <begin position="112"/>
        <end position="132"/>
    </location>
</feature>
<evidence type="ECO:0000256" key="5">
    <source>
        <dbReference type="ARBA" id="ARBA00013170"/>
    </source>
</evidence>
<feature type="transmembrane region" description="Helical" evidence="17">
    <location>
        <begin position="12"/>
        <end position="34"/>
    </location>
</feature>
<evidence type="ECO:0000256" key="17">
    <source>
        <dbReference type="SAM" id="Phobius"/>
    </source>
</evidence>
<keyword evidence="19" id="KW-1185">Reference proteome</keyword>
<evidence type="ECO:0000256" key="8">
    <source>
        <dbReference type="ARBA" id="ARBA00022679"/>
    </source>
</evidence>
<evidence type="ECO:0000256" key="2">
    <source>
        <dbReference type="ARBA" id="ARBA00005042"/>
    </source>
</evidence>
<dbReference type="GO" id="GO:0008444">
    <property type="term" value="F:CDP-diacylglycerol-glycerol-3-phosphate 3-phosphatidyltransferase activity"/>
    <property type="evidence" value="ECO:0007669"/>
    <property type="project" value="UniProtKB-EC"/>
</dbReference>
<dbReference type="InterPro" id="IPR048254">
    <property type="entry name" value="CDP_ALCOHOL_P_TRANSF_CS"/>
</dbReference>
<evidence type="ECO:0000256" key="6">
    <source>
        <dbReference type="ARBA" id="ARBA00014944"/>
    </source>
</evidence>
<keyword evidence="9 17" id="KW-0812">Transmembrane</keyword>
<evidence type="ECO:0000256" key="13">
    <source>
        <dbReference type="ARBA" id="ARBA00023209"/>
    </source>
</evidence>
<dbReference type="EMBL" id="VWPJ01000014">
    <property type="protein sequence ID" value="KAA5604830.1"/>
    <property type="molecule type" value="Genomic_DNA"/>
</dbReference>
<comment type="catalytic activity">
    <reaction evidence="15">
        <text>a CDP-1,2-diacyl-sn-glycerol + sn-glycerol 3-phosphate = a 1,2-diacyl-sn-glycero-3-phospho-(1'-sn-glycero-3'-phosphate) + CMP + H(+)</text>
        <dbReference type="Rhea" id="RHEA:12593"/>
        <dbReference type="ChEBI" id="CHEBI:15378"/>
        <dbReference type="ChEBI" id="CHEBI:57597"/>
        <dbReference type="ChEBI" id="CHEBI:58332"/>
        <dbReference type="ChEBI" id="CHEBI:60110"/>
        <dbReference type="ChEBI" id="CHEBI:60377"/>
        <dbReference type="EC" id="2.7.8.5"/>
    </reaction>
</comment>
<keyword evidence="13" id="KW-0594">Phospholipid biosynthesis</keyword>
<dbReference type="PIRSF" id="PIRSF000847">
    <property type="entry name" value="Phos_ph_gly_syn"/>
    <property type="match status" value="1"/>
</dbReference>
<keyword evidence="12 17" id="KW-0472">Membrane</keyword>
<dbReference type="Gene3D" id="1.20.120.1760">
    <property type="match status" value="1"/>
</dbReference>
<comment type="pathway">
    <text evidence="2">Phospholipid metabolism; phosphatidylglycerol biosynthesis; phosphatidylglycerol from CDP-diacylglycerol: step 1/2.</text>
</comment>
<evidence type="ECO:0000256" key="1">
    <source>
        <dbReference type="ARBA" id="ARBA00004141"/>
    </source>
</evidence>